<dbReference type="EMBL" id="MPTO01000050">
    <property type="protein sequence ID" value="OME10274.1"/>
    <property type="molecule type" value="Genomic_DNA"/>
</dbReference>
<sequence length="122" mass="14356">MQAKDEFLIGTKVEKGKETGEVTYFDKKHIKFIDVWEPKKNYHVPLFHTMFGNFSEMLTLEACRAVFNDYLMLDTGKLVNLNFVDYVEENKFALILHFLDGSTTDMAKYKKDIVYHLIKKPH</sequence>
<name>A0AB36J6R9_9BACL</name>
<organism evidence="1 2">
    <name type="scientific">Paenibacillus odorifer</name>
    <dbReference type="NCBI Taxonomy" id="189426"/>
    <lineage>
        <taxon>Bacteria</taxon>
        <taxon>Bacillati</taxon>
        <taxon>Bacillota</taxon>
        <taxon>Bacilli</taxon>
        <taxon>Bacillales</taxon>
        <taxon>Paenibacillaceae</taxon>
        <taxon>Paenibacillus</taxon>
    </lineage>
</organism>
<gene>
    <name evidence="1" type="ORF">BSK47_31035</name>
</gene>
<dbReference type="Proteomes" id="UP000187323">
    <property type="component" value="Unassembled WGS sequence"/>
</dbReference>
<accession>A0AB36J6R9</accession>
<evidence type="ECO:0000313" key="1">
    <source>
        <dbReference type="EMBL" id="OME10274.1"/>
    </source>
</evidence>
<comment type="caution">
    <text evidence="1">The sequence shown here is derived from an EMBL/GenBank/DDBJ whole genome shotgun (WGS) entry which is preliminary data.</text>
</comment>
<protein>
    <submittedName>
        <fullName evidence="1">Uncharacterized protein</fullName>
    </submittedName>
</protein>
<proteinExistence type="predicted"/>
<evidence type="ECO:0000313" key="2">
    <source>
        <dbReference type="Proteomes" id="UP000187323"/>
    </source>
</evidence>
<dbReference type="AlphaFoldDB" id="A0AB36J6R9"/>
<reference evidence="1 2" key="1">
    <citation type="submission" date="2016-10" db="EMBL/GenBank/DDBJ databases">
        <title>Paenibacillus species isolates.</title>
        <authorList>
            <person name="Beno S.M."/>
        </authorList>
    </citation>
    <scope>NUCLEOTIDE SEQUENCE [LARGE SCALE GENOMIC DNA]</scope>
    <source>
        <strain evidence="1 2">FSL H7-0918</strain>
    </source>
</reference>